<dbReference type="PANTHER" id="PTHR12156">
    <property type="entry name" value="PLECKSTRIN HOMOLOGY-LIKE DOMAIN, FAMILY B, MEMBER 3"/>
    <property type="match status" value="1"/>
</dbReference>
<reference evidence="2" key="1">
    <citation type="submission" date="2025-08" db="UniProtKB">
        <authorList>
            <consortium name="Ensembl"/>
        </authorList>
    </citation>
    <scope>IDENTIFICATION</scope>
</reference>
<dbReference type="Pfam" id="PF00498">
    <property type="entry name" value="FHA"/>
    <property type="match status" value="1"/>
</dbReference>
<reference evidence="2" key="2">
    <citation type="submission" date="2025-09" db="UniProtKB">
        <authorList>
            <consortium name="Ensembl"/>
        </authorList>
    </citation>
    <scope>IDENTIFICATION</scope>
</reference>
<evidence type="ECO:0000313" key="2">
    <source>
        <dbReference type="Ensembl" id="ENSCCRP00010032062.1"/>
    </source>
</evidence>
<accession>A0A8C1JIU6</accession>
<name>A0A8C1JIU6_CYPCA</name>
<feature type="domain" description="FHA" evidence="1">
    <location>
        <begin position="86"/>
        <end position="140"/>
    </location>
</feature>
<sequence>MKYKYRLVYCKSYGQFLYYIYYHDWCFCRTQTHLLCFTEESNGRGLQVRSATPYLISLGRGFITLIPLTEGECVLNIGFEDAESLQDVTADGPGIQSHHCVITNSAGVITLHPNGNMCHLDGVPVTKPTKLSHGCTLCLGKSFFRFNHPKEANHMKNMLPEKTAGPTLSLSTGDAICSALLRYFVFFCLFVKHVNMLISLNQWFSSVLPLFFKHYL</sequence>
<dbReference type="InterPro" id="IPR008984">
    <property type="entry name" value="SMAD_FHA_dom_sf"/>
</dbReference>
<dbReference type="InterPro" id="IPR052212">
    <property type="entry name" value="PH-like_domain"/>
</dbReference>
<dbReference type="SUPFAM" id="SSF49879">
    <property type="entry name" value="SMAD/FHA domain"/>
    <property type="match status" value="1"/>
</dbReference>
<dbReference type="AlphaFoldDB" id="A0A8C1JIU6"/>
<protein>
    <submittedName>
        <fullName evidence="2">Pleckstrin homology-like domain, family B, member 2a</fullName>
    </submittedName>
</protein>
<keyword evidence="3" id="KW-1185">Reference proteome</keyword>
<dbReference type="Gene3D" id="2.60.200.20">
    <property type="match status" value="1"/>
</dbReference>
<evidence type="ECO:0000259" key="1">
    <source>
        <dbReference type="Pfam" id="PF00498"/>
    </source>
</evidence>
<evidence type="ECO:0000313" key="3">
    <source>
        <dbReference type="Proteomes" id="UP000694427"/>
    </source>
</evidence>
<dbReference type="FunFam" id="2.60.200.20:FF:000210">
    <property type="entry name" value="Pleckstrin homology-like domain, family B, member 1a"/>
    <property type="match status" value="1"/>
</dbReference>
<proteinExistence type="predicted"/>
<dbReference type="InterPro" id="IPR000253">
    <property type="entry name" value="FHA_dom"/>
</dbReference>
<dbReference type="Ensembl" id="ENSCCRT00010035164.1">
    <property type="protein sequence ID" value="ENSCCRP00010032062.1"/>
    <property type="gene ID" value="ENSCCRG00010013654.1"/>
</dbReference>
<dbReference type="Proteomes" id="UP000694427">
    <property type="component" value="Unplaced"/>
</dbReference>
<organism evidence="2 3">
    <name type="scientific">Cyprinus carpio</name>
    <name type="common">Common carp</name>
    <dbReference type="NCBI Taxonomy" id="7962"/>
    <lineage>
        <taxon>Eukaryota</taxon>
        <taxon>Metazoa</taxon>
        <taxon>Chordata</taxon>
        <taxon>Craniata</taxon>
        <taxon>Vertebrata</taxon>
        <taxon>Euteleostomi</taxon>
        <taxon>Actinopterygii</taxon>
        <taxon>Neopterygii</taxon>
        <taxon>Teleostei</taxon>
        <taxon>Ostariophysi</taxon>
        <taxon>Cypriniformes</taxon>
        <taxon>Cyprinidae</taxon>
        <taxon>Cyprininae</taxon>
        <taxon>Cyprinus</taxon>
    </lineage>
</organism>
<dbReference type="PANTHER" id="PTHR12156:SF5">
    <property type="entry name" value="FI18040P1"/>
    <property type="match status" value="1"/>
</dbReference>